<dbReference type="SUPFAM" id="SSF69572">
    <property type="entry name" value="Activating enzymes of the ubiquitin-like proteins"/>
    <property type="match status" value="1"/>
</dbReference>
<evidence type="ECO:0000313" key="3">
    <source>
        <dbReference type="EMBL" id="QEO09936.1"/>
    </source>
</evidence>
<dbReference type="Pfam" id="PF00899">
    <property type="entry name" value="ThiF"/>
    <property type="match status" value="1"/>
</dbReference>
<dbReference type="KEGG" id="lyk:FLP23_07920"/>
<dbReference type="NCBIfam" id="NF004804">
    <property type="entry name" value="PRK06153.1-3"/>
    <property type="match status" value="1"/>
</dbReference>
<dbReference type="Proteomes" id="UP000322159">
    <property type="component" value="Chromosome"/>
</dbReference>
<dbReference type="CDD" id="cd01483">
    <property type="entry name" value="E1_enzyme_family"/>
    <property type="match status" value="1"/>
</dbReference>
<dbReference type="EMBL" id="CP043504">
    <property type="protein sequence ID" value="QEO09936.1"/>
    <property type="molecule type" value="Genomic_DNA"/>
</dbReference>
<feature type="domain" description="THIF-type NAD/FAD binding fold" evidence="1">
    <location>
        <begin position="170"/>
        <end position="315"/>
    </location>
</feature>
<dbReference type="InterPro" id="IPR000594">
    <property type="entry name" value="ThiF_NAD_FAD-bd"/>
</dbReference>
<keyword evidence="4" id="KW-1185">Reference proteome</keyword>
<dbReference type="OrthoDB" id="8773615at2"/>
<feature type="domain" description="DUF6791" evidence="2">
    <location>
        <begin position="10"/>
        <end position="159"/>
    </location>
</feature>
<dbReference type="GO" id="GO:0016779">
    <property type="term" value="F:nucleotidyltransferase activity"/>
    <property type="evidence" value="ECO:0007669"/>
    <property type="project" value="UniProtKB-KW"/>
</dbReference>
<name>A0A5C1Y860_9MICO</name>
<evidence type="ECO:0000259" key="1">
    <source>
        <dbReference type="Pfam" id="PF00899"/>
    </source>
</evidence>
<dbReference type="RefSeq" id="WP_149325354.1">
    <property type="nucleotide sequence ID" value="NZ_CP043504.1"/>
</dbReference>
<accession>A0A5C1Y860</accession>
<dbReference type="NCBIfam" id="NF004805">
    <property type="entry name" value="PRK06153.1-4"/>
    <property type="match status" value="1"/>
</dbReference>
<evidence type="ECO:0000313" key="4">
    <source>
        <dbReference type="Proteomes" id="UP000322159"/>
    </source>
</evidence>
<dbReference type="Pfam" id="PF20590">
    <property type="entry name" value="DUF6791"/>
    <property type="match status" value="1"/>
</dbReference>
<dbReference type="AlphaFoldDB" id="A0A5C1Y860"/>
<keyword evidence="3" id="KW-0808">Transferase</keyword>
<sequence length="395" mass="43068">MSTSPIARSADLARLRAEGYDIAIADGHLLIRDVPYLDSARTVRLGVFACPLDLAGDTAAKPSTHVMKFSGDYPCDPAGQELEAIRHSPISETIGGVAFTYSFSSKPRPSGYTDYHEKVETYERIVSDQARAVDPETDARTFPVVEATADESVFFYEDTATARAGTTSANARLAGQQVAIIGVGGTGAYILDAVAKTPVAEIHLFDSDDLLTHNAFRAPGAIMIEELRTRPKKVEHWAATYGRLRRGVVAHSYNITAENVAELHGMDVVFLTVDETAAKLPIIEYLEQEGITFIDCGMGLTLTDDDQVRGQLRVTTSTPRKRDHVRTLGRIPLGGPGPDDDYASNIQVGEMNALNAIHAVLRWKKLYGFYEDSEHEHDMGYIIGGNEIINQDPAA</sequence>
<reference evidence="3 4" key="1">
    <citation type="submission" date="2019-09" db="EMBL/GenBank/DDBJ databases">
        <title>Genome sequencing of strain KACC 19322.</title>
        <authorList>
            <person name="Heo J."/>
            <person name="Kim S.-J."/>
            <person name="Kim J.-S."/>
            <person name="Hong S.-B."/>
            <person name="Kwon S.-W."/>
        </authorList>
    </citation>
    <scope>NUCLEOTIDE SEQUENCE [LARGE SCALE GENOMIC DNA]</scope>
    <source>
        <strain evidence="3 4">KACC 19322</strain>
    </source>
</reference>
<dbReference type="InterPro" id="IPR035985">
    <property type="entry name" value="Ubiquitin-activating_enz"/>
</dbReference>
<gene>
    <name evidence="3" type="ORF">FLP23_07920</name>
</gene>
<evidence type="ECO:0000259" key="2">
    <source>
        <dbReference type="Pfam" id="PF20590"/>
    </source>
</evidence>
<protein>
    <submittedName>
        <fullName evidence="3">ThiF family adenylyltransferase</fullName>
    </submittedName>
</protein>
<dbReference type="Gene3D" id="3.40.50.720">
    <property type="entry name" value="NAD(P)-binding Rossmann-like Domain"/>
    <property type="match status" value="1"/>
</dbReference>
<dbReference type="GO" id="GO:0008641">
    <property type="term" value="F:ubiquitin-like modifier activating enzyme activity"/>
    <property type="evidence" value="ECO:0007669"/>
    <property type="project" value="InterPro"/>
</dbReference>
<organism evidence="3 4">
    <name type="scientific">Protaetiibacter larvae</name>
    <dbReference type="NCBI Taxonomy" id="2592654"/>
    <lineage>
        <taxon>Bacteria</taxon>
        <taxon>Bacillati</taxon>
        <taxon>Actinomycetota</taxon>
        <taxon>Actinomycetes</taxon>
        <taxon>Micrococcales</taxon>
        <taxon>Microbacteriaceae</taxon>
        <taxon>Protaetiibacter</taxon>
    </lineage>
</organism>
<keyword evidence="3" id="KW-0548">Nucleotidyltransferase</keyword>
<proteinExistence type="predicted"/>
<dbReference type="InterPro" id="IPR046741">
    <property type="entry name" value="DUF6791"/>
</dbReference>